<dbReference type="Proteomes" id="UP001151699">
    <property type="component" value="Chromosome A"/>
</dbReference>
<evidence type="ECO:0000313" key="2">
    <source>
        <dbReference type="Proteomes" id="UP001151699"/>
    </source>
</evidence>
<name>A0A9Q0S6J0_9DIPT</name>
<proteinExistence type="predicted"/>
<comment type="caution">
    <text evidence="1">The sequence shown here is derived from an EMBL/GenBank/DDBJ whole genome shotgun (WGS) entry which is preliminary data.</text>
</comment>
<feature type="non-terminal residue" evidence="1">
    <location>
        <position position="1"/>
    </location>
</feature>
<organism evidence="1 2">
    <name type="scientific">Pseudolycoriella hygida</name>
    <dbReference type="NCBI Taxonomy" id="35572"/>
    <lineage>
        <taxon>Eukaryota</taxon>
        <taxon>Metazoa</taxon>
        <taxon>Ecdysozoa</taxon>
        <taxon>Arthropoda</taxon>
        <taxon>Hexapoda</taxon>
        <taxon>Insecta</taxon>
        <taxon>Pterygota</taxon>
        <taxon>Neoptera</taxon>
        <taxon>Endopterygota</taxon>
        <taxon>Diptera</taxon>
        <taxon>Nematocera</taxon>
        <taxon>Sciaroidea</taxon>
        <taxon>Sciaridae</taxon>
        <taxon>Pseudolycoriella</taxon>
    </lineage>
</organism>
<protein>
    <submittedName>
        <fullName evidence="1">Uncharacterized protein</fullName>
    </submittedName>
</protein>
<reference evidence="1" key="1">
    <citation type="submission" date="2022-07" db="EMBL/GenBank/DDBJ databases">
        <authorList>
            <person name="Trinca V."/>
            <person name="Uliana J.V.C."/>
            <person name="Torres T.T."/>
            <person name="Ward R.J."/>
            <person name="Monesi N."/>
        </authorList>
    </citation>
    <scope>NUCLEOTIDE SEQUENCE</scope>
    <source>
        <strain evidence="1">HSMRA1968</strain>
        <tissue evidence="1">Whole embryos</tissue>
    </source>
</reference>
<dbReference type="EMBL" id="WJQU01000001">
    <property type="protein sequence ID" value="KAJ6645908.1"/>
    <property type="molecule type" value="Genomic_DNA"/>
</dbReference>
<evidence type="ECO:0000313" key="1">
    <source>
        <dbReference type="EMBL" id="KAJ6645908.1"/>
    </source>
</evidence>
<sequence length="694" mass="77994">NIPEGRYSHYVPTDGSHVSIYQLILTASPNKGHDKQVSFSVEKIWQNFKKKNCVCKPDPVKDTKWKAGVQETFDGCNRARRSFKGRTVELSDNVMKLVEVYFTKLIVFSATSSTLLGSGSTDMLTLVSKCRRVDKSGMTVIVEYNKVIQEVINGFIKLVSSLSKNLGKLICPITNAISYIGDSFSTFMTEFIKADKGGGRKKVNYEAVFKHFQKLMNAIALTAETLLEDLPSPSREVQEAILVVGMSYEFFSITVQGINVCAQDVYNKDGATTSDKVMKVSKALDYVVVENRKSLNLLDGKSTENTKEFLSQFVKLTKYLNSALKDIFGVFKGTLEIVKAQTQEFDIEQIWRNHKSEDCRAVCRAKDNVWKNGVIRAYDGFKMIVEMSIGRLANLGNSFIEAFEIYIAKLIYFSNTPTTVLAKSATKMLTVLSKWKKFDQTARTIIREYKRVLEESINDINDVVFGLSDYIGNLTSPITQNINAIGDSFFTYMTDFLAAKSGDERFEVDYGMVVKSLQDFFNYIGLITETVVRECQVPDYPPSELRHSIIVLGFTYEYFLLAVQGINVCVQDVLLNNRILVSSQMKKVTDVLNYVLSESSHSLVPVLFSTPRPTTAYLTDVTNLVKYANSGLENIYGTFIGGNLTVGDIRQNLVGCNWTYVSSSVANETRLLTGIEVDYKKQKLISTKKMKSAW</sequence>
<gene>
    <name evidence="1" type="ORF">Bhyg_01117</name>
</gene>
<accession>A0A9Q0S6J0</accession>
<keyword evidence="2" id="KW-1185">Reference proteome</keyword>
<dbReference type="AlphaFoldDB" id="A0A9Q0S6J0"/>